<evidence type="ECO:0000256" key="10">
    <source>
        <dbReference type="PROSITE-ProRule" id="PRU00110"/>
    </source>
</evidence>
<dbReference type="InterPro" id="IPR003594">
    <property type="entry name" value="HATPase_dom"/>
</dbReference>
<keyword evidence="6" id="KW-0808">Transferase</keyword>
<evidence type="ECO:0000313" key="14">
    <source>
        <dbReference type="Proteomes" id="UP000241206"/>
    </source>
</evidence>
<dbReference type="SMART" id="SM00387">
    <property type="entry name" value="HATPase_c"/>
    <property type="match status" value="1"/>
</dbReference>
<dbReference type="SUPFAM" id="SSF55874">
    <property type="entry name" value="ATPase domain of HSP90 chaperone/DNA topoisomerase II/histidine kinase"/>
    <property type="match status" value="1"/>
</dbReference>
<feature type="modified residue" description="Phosphohistidine" evidence="10">
    <location>
        <position position="46"/>
    </location>
</feature>
<keyword evidence="5 10" id="KW-0597">Phosphoprotein</keyword>
<dbReference type="InterPro" id="IPR008207">
    <property type="entry name" value="Sig_transdc_His_kin_Hpt_dom"/>
</dbReference>
<dbReference type="PROSITE" id="PS50894">
    <property type="entry name" value="HPT"/>
    <property type="match status" value="1"/>
</dbReference>
<dbReference type="GO" id="GO:0005737">
    <property type="term" value="C:cytoplasm"/>
    <property type="evidence" value="ECO:0007669"/>
    <property type="project" value="InterPro"/>
</dbReference>
<keyword evidence="4" id="KW-0145">Chemotaxis</keyword>
<evidence type="ECO:0000256" key="4">
    <source>
        <dbReference type="ARBA" id="ARBA00022500"/>
    </source>
</evidence>
<comment type="function">
    <text evidence="9">Involved in the transmission of sensory signals from the chemoreceptors to the flagellar motors. CheA is autophosphorylated; it can transfer its phosphate group to either CheB or CheY.</text>
</comment>
<evidence type="ECO:0000256" key="9">
    <source>
        <dbReference type="ARBA" id="ARBA00035100"/>
    </source>
</evidence>
<dbReference type="Pfam" id="PF02518">
    <property type="entry name" value="HATPase_c"/>
    <property type="match status" value="1"/>
</dbReference>
<dbReference type="InterPro" id="IPR051315">
    <property type="entry name" value="Bact_Chemotaxis_CheA"/>
</dbReference>
<evidence type="ECO:0000256" key="3">
    <source>
        <dbReference type="ARBA" id="ARBA00021495"/>
    </source>
</evidence>
<evidence type="ECO:0000256" key="2">
    <source>
        <dbReference type="ARBA" id="ARBA00012438"/>
    </source>
</evidence>
<dbReference type="PANTHER" id="PTHR43395:SF10">
    <property type="entry name" value="CHEMOTAXIS PROTEIN CHEA"/>
    <property type="match status" value="1"/>
</dbReference>
<evidence type="ECO:0000259" key="11">
    <source>
        <dbReference type="PROSITE" id="PS50109"/>
    </source>
</evidence>
<evidence type="ECO:0000256" key="7">
    <source>
        <dbReference type="ARBA" id="ARBA00022777"/>
    </source>
</evidence>
<dbReference type="InterPro" id="IPR036097">
    <property type="entry name" value="HisK_dim/P_sf"/>
</dbReference>
<dbReference type="InterPro" id="IPR004358">
    <property type="entry name" value="Sig_transdc_His_kin-like_C"/>
</dbReference>
<dbReference type="Gene3D" id="3.30.565.10">
    <property type="entry name" value="Histidine kinase-like ATPase, C-terminal domain"/>
    <property type="match status" value="1"/>
</dbReference>
<feature type="domain" description="Histidine kinase" evidence="11">
    <location>
        <begin position="326"/>
        <end position="532"/>
    </location>
</feature>
<dbReference type="RefSeq" id="WP_107394045.1">
    <property type="nucleotide sequence ID" value="NZ_PHHF01000018.1"/>
</dbReference>
<gene>
    <name evidence="13" type="ORF">CV103_04170</name>
</gene>
<comment type="caution">
    <text evidence="13">The sequence shown here is derived from an EMBL/GenBank/DDBJ whole genome shotgun (WGS) entry which is preliminary data.</text>
</comment>
<evidence type="ECO:0000256" key="1">
    <source>
        <dbReference type="ARBA" id="ARBA00000085"/>
    </source>
</evidence>
<dbReference type="InterPro" id="IPR037006">
    <property type="entry name" value="CheA-like_homodim_sf"/>
</dbReference>
<dbReference type="SUPFAM" id="SSF47226">
    <property type="entry name" value="Histidine-containing phosphotransfer domain, HPT domain"/>
    <property type="match status" value="1"/>
</dbReference>
<organism evidence="13 14">
    <name type="scientific">Edaphosphingomonas fennica</name>
    <dbReference type="NCBI Taxonomy" id="114404"/>
    <lineage>
        <taxon>Bacteria</taxon>
        <taxon>Pseudomonadati</taxon>
        <taxon>Pseudomonadota</taxon>
        <taxon>Alphaproteobacteria</taxon>
        <taxon>Sphingomonadales</taxon>
        <taxon>Rhizorhabdaceae</taxon>
        <taxon>Edaphosphingomonas</taxon>
    </lineage>
</organism>
<protein>
    <recommendedName>
        <fullName evidence="3">Chemotaxis protein CheA</fullName>
        <ecNumber evidence="2">2.7.13.3</ecNumber>
    </recommendedName>
</protein>
<dbReference type="AlphaFoldDB" id="A0A2T4I6D5"/>
<dbReference type="Pfam" id="PF02895">
    <property type="entry name" value="H-kinase_dim"/>
    <property type="match status" value="1"/>
</dbReference>
<dbReference type="PROSITE" id="PS50109">
    <property type="entry name" value="HIS_KIN"/>
    <property type="match status" value="1"/>
</dbReference>
<proteinExistence type="predicted"/>
<dbReference type="PRINTS" id="PR00344">
    <property type="entry name" value="BCTRLSENSOR"/>
</dbReference>
<evidence type="ECO:0000256" key="5">
    <source>
        <dbReference type="ARBA" id="ARBA00022553"/>
    </source>
</evidence>
<dbReference type="CDD" id="cd16916">
    <property type="entry name" value="HATPase_CheA-like"/>
    <property type="match status" value="1"/>
</dbReference>
<dbReference type="EC" id="2.7.13.3" evidence="2"/>
<accession>A0A2T4I6D5</accession>
<dbReference type="Gene3D" id="1.10.287.560">
    <property type="entry name" value="Histidine kinase CheA-like, homodimeric domain"/>
    <property type="match status" value="1"/>
</dbReference>
<dbReference type="Proteomes" id="UP000241206">
    <property type="component" value="Unassembled WGS sequence"/>
</dbReference>
<dbReference type="InterPro" id="IPR004105">
    <property type="entry name" value="CheA-like_dim"/>
</dbReference>
<dbReference type="SMART" id="SM00073">
    <property type="entry name" value="HPT"/>
    <property type="match status" value="1"/>
</dbReference>
<dbReference type="EMBL" id="PHHF01000018">
    <property type="protein sequence ID" value="PTD26198.1"/>
    <property type="molecule type" value="Genomic_DNA"/>
</dbReference>
<dbReference type="SUPFAM" id="SSF47384">
    <property type="entry name" value="Homodimeric domain of signal transducing histidine kinase"/>
    <property type="match status" value="1"/>
</dbReference>
<feature type="domain" description="HPt" evidence="12">
    <location>
        <begin position="1"/>
        <end position="103"/>
    </location>
</feature>
<dbReference type="CDD" id="cd00088">
    <property type="entry name" value="HPT"/>
    <property type="match status" value="1"/>
</dbReference>
<name>A0A2T4I6D5_9SPHN</name>
<dbReference type="Pfam" id="PF01627">
    <property type="entry name" value="Hpt"/>
    <property type="match status" value="1"/>
</dbReference>
<evidence type="ECO:0000256" key="6">
    <source>
        <dbReference type="ARBA" id="ARBA00022679"/>
    </source>
</evidence>
<dbReference type="GO" id="GO:0006935">
    <property type="term" value="P:chemotaxis"/>
    <property type="evidence" value="ECO:0007669"/>
    <property type="project" value="UniProtKB-KW"/>
</dbReference>
<sequence length="553" mass="58664">MTNEEIQGLFFQECDEGLAAAEAALMACRTGGHDGETINQIFRAVHSIKGGAGAFGFSALQSFTHHFETVLDLVRGGDLALSDDVLTLMFRAFDRLADHVAATRARLAPPDDGEILALLRAAGSPAPSQPVLAVSAAPCGAADVTGLSFDLDALLGDLERDSPTNTPSQPWLVRFRPGPGALRHGHEPLLLLRELAALGGELLSVDHADIPALDALDPRGAYLGWTFRLPADVPRAAIAEIFEFVAGECDLAIERADAAALPAPAPAAHVVSLPPVRPKAAASFAAPQTIRVDLDKLDRLVDLIGALGLAQTRLGLRLGGEGLAGIAEMADLDRLARDLQHSAQAIRTQPVEAVFSRVHRIVRELEAQTGKRIRLEVEGEDIELDRTVIERIGEPLTHLIRNSVDHGIELPADRVAVGKPAEGVVRLAAVHGEGEVLITVEDDGRGIDRDHVRALAVDRGLVPADARLSEEEVDELIFVPGFSTARALSSISGRGVGMDVVRQNVRALGGRVVIRSRPGQGTAFTLALPLPRAVAPPFQGLMAPPPILHRAHG</sequence>
<dbReference type="Gene3D" id="1.20.120.160">
    <property type="entry name" value="HPT domain"/>
    <property type="match status" value="1"/>
</dbReference>
<dbReference type="InterPro" id="IPR036641">
    <property type="entry name" value="HPT_dom_sf"/>
</dbReference>
<comment type="catalytic activity">
    <reaction evidence="1">
        <text>ATP + protein L-histidine = ADP + protein N-phospho-L-histidine.</text>
        <dbReference type="EC" id="2.7.13.3"/>
    </reaction>
</comment>
<dbReference type="InterPro" id="IPR005467">
    <property type="entry name" value="His_kinase_dom"/>
</dbReference>
<keyword evidence="7" id="KW-0418">Kinase</keyword>
<keyword evidence="14" id="KW-1185">Reference proteome</keyword>
<dbReference type="GO" id="GO:0000155">
    <property type="term" value="F:phosphorelay sensor kinase activity"/>
    <property type="evidence" value="ECO:0007669"/>
    <property type="project" value="InterPro"/>
</dbReference>
<dbReference type="InterPro" id="IPR036890">
    <property type="entry name" value="HATPase_C_sf"/>
</dbReference>
<evidence type="ECO:0000256" key="8">
    <source>
        <dbReference type="ARBA" id="ARBA00023012"/>
    </source>
</evidence>
<evidence type="ECO:0000259" key="12">
    <source>
        <dbReference type="PROSITE" id="PS50894"/>
    </source>
</evidence>
<dbReference type="FunFam" id="3.30.565.10:FF:000016">
    <property type="entry name" value="Chemotaxis protein CheA, putative"/>
    <property type="match status" value="1"/>
</dbReference>
<reference evidence="13 14" key="1">
    <citation type="submission" date="2017-11" db="EMBL/GenBank/DDBJ databases">
        <title>Sphingomonas oleivorans sp. nov., isolated from oil-contaminated soil.</title>
        <authorList>
            <person name="Wang L."/>
            <person name="Chen L."/>
        </authorList>
    </citation>
    <scope>NUCLEOTIDE SEQUENCE [LARGE SCALE GENOMIC DNA]</scope>
    <source>
        <strain evidence="13 14">K101</strain>
    </source>
</reference>
<evidence type="ECO:0000313" key="13">
    <source>
        <dbReference type="EMBL" id="PTD26198.1"/>
    </source>
</evidence>
<keyword evidence="8" id="KW-0902">Two-component regulatory system</keyword>
<dbReference type="SMART" id="SM01231">
    <property type="entry name" value="H-kinase_dim"/>
    <property type="match status" value="1"/>
</dbReference>
<dbReference type="PANTHER" id="PTHR43395">
    <property type="entry name" value="SENSOR HISTIDINE KINASE CHEA"/>
    <property type="match status" value="1"/>
</dbReference>